<dbReference type="Pfam" id="PF13103">
    <property type="entry name" value="TonB_2"/>
    <property type="match status" value="1"/>
</dbReference>
<dbReference type="RefSeq" id="WP_168106950.1">
    <property type="nucleotide sequence ID" value="NZ_VTOX01000002.1"/>
</dbReference>
<dbReference type="NCBIfam" id="TIGR02794">
    <property type="entry name" value="tolA_full"/>
    <property type="match status" value="1"/>
</dbReference>
<keyword evidence="8" id="KW-1185">Reference proteome</keyword>
<accession>A0A7X6DET6</accession>
<dbReference type="GO" id="GO:0016020">
    <property type="term" value="C:membrane"/>
    <property type="evidence" value="ECO:0007669"/>
    <property type="project" value="UniProtKB-SubCell"/>
</dbReference>
<organism evidence="7 8">
    <name type="scientific">Ramlibacter lithotrophicus</name>
    <dbReference type="NCBI Taxonomy" id="2606681"/>
    <lineage>
        <taxon>Bacteria</taxon>
        <taxon>Pseudomonadati</taxon>
        <taxon>Pseudomonadota</taxon>
        <taxon>Betaproteobacteria</taxon>
        <taxon>Burkholderiales</taxon>
        <taxon>Comamonadaceae</taxon>
        <taxon>Ramlibacter</taxon>
    </lineage>
</organism>
<feature type="region of interest" description="Disordered" evidence="5">
    <location>
        <begin position="62"/>
        <end position="190"/>
    </location>
</feature>
<dbReference type="InterPro" id="IPR014161">
    <property type="entry name" value="Tol-Pal_TolA"/>
</dbReference>
<gene>
    <name evidence="7" type="primary">tolA</name>
    <name evidence="7" type="ORF">RAMLITH_08560</name>
</gene>
<evidence type="ECO:0000313" key="8">
    <source>
        <dbReference type="Proteomes" id="UP000521868"/>
    </source>
</evidence>
<comment type="subcellular location">
    <subcellularLocation>
        <location evidence="1">Membrane</location>
        <topology evidence="1">Single-pass membrane protein</topology>
    </subcellularLocation>
</comment>
<evidence type="ECO:0000313" key="7">
    <source>
        <dbReference type="EMBL" id="NKE65870.1"/>
    </source>
</evidence>
<feature type="compositionally biased region" description="Pro residues" evidence="5">
    <location>
        <begin position="71"/>
        <end position="101"/>
    </location>
</feature>
<feature type="compositionally biased region" description="Basic and acidic residues" evidence="5">
    <location>
        <begin position="102"/>
        <end position="190"/>
    </location>
</feature>
<evidence type="ECO:0000256" key="6">
    <source>
        <dbReference type="SAM" id="Phobius"/>
    </source>
</evidence>
<evidence type="ECO:0000256" key="1">
    <source>
        <dbReference type="ARBA" id="ARBA00004167"/>
    </source>
</evidence>
<keyword evidence="4 6" id="KW-0472">Membrane</keyword>
<keyword evidence="3 6" id="KW-1133">Transmembrane helix</keyword>
<dbReference type="Gene3D" id="3.30.1150.10">
    <property type="match status" value="1"/>
</dbReference>
<feature type="transmembrane region" description="Helical" evidence="6">
    <location>
        <begin position="21"/>
        <end position="40"/>
    </location>
</feature>
<reference evidence="7 8" key="1">
    <citation type="journal article" date="2020" name="Nature">
        <title>Bacterial chemolithoautotrophy via manganese oxidation.</title>
        <authorList>
            <person name="Yu H."/>
            <person name="Leadbetter J.R."/>
        </authorList>
    </citation>
    <scope>NUCLEOTIDE SEQUENCE [LARGE SCALE GENOMIC DNA]</scope>
    <source>
        <strain evidence="7 8">RBP-1</strain>
    </source>
</reference>
<dbReference type="AlphaFoldDB" id="A0A7X6DET6"/>
<dbReference type="Proteomes" id="UP000521868">
    <property type="component" value="Unassembled WGS sequence"/>
</dbReference>
<dbReference type="SUPFAM" id="SSF74653">
    <property type="entry name" value="TolA/TonB C-terminal domain"/>
    <property type="match status" value="1"/>
</dbReference>
<keyword evidence="2 6" id="KW-0812">Transmembrane</keyword>
<proteinExistence type="predicted"/>
<sequence length="311" mass="34503">MPAATDRIEFAPPPPPGRARALALAVLAHVLLMLALTWGITWNRESQDMSVEAELWASVPQEAAPRAAQPEPTPPVVQAPPLPPPAPPEPKVEAPPPPAPAKEPDIALEREKRRQEEAERRRAELEERRKLEARKREEELEREKKLAEARKKKEEQEKRELAERKAAAEKKKQEELAKAKAKEQQEAKLRETIRQQQIERMRNLASGTGGENAKGTAARSAGPSDSYAGRIRARVKPNIVFTDDIAGNPTAEIEVRMAPDGTITSKRVVKSSGVSSWDAAVLRALDKTEVLPRDIDGRVHSPLIIEFRPKG</sequence>
<dbReference type="InterPro" id="IPR006260">
    <property type="entry name" value="TonB/TolA_C"/>
</dbReference>
<evidence type="ECO:0000256" key="5">
    <source>
        <dbReference type="SAM" id="MobiDB-lite"/>
    </source>
</evidence>
<comment type="caution">
    <text evidence="7">The sequence shown here is derived from an EMBL/GenBank/DDBJ whole genome shotgun (WGS) entry which is preliminary data.</text>
</comment>
<evidence type="ECO:0000256" key="3">
    <source>
        <dbReference type="ARBA" id="ARBA00022989"/>
    </source>
</evidence>
<dbReference type="NCBIfam" id="TIGR01352">
    <property type="entry name" value="tonB_Cterm"/>
    <property type="match status" value="1"/>
</dbReference>
<evidence type="ECO:0000256" key="2">
    <source>
        <dbReference type="ARBA" id="ARBA00022692"/>
    </source>
</evidence>
<dbReference type="GO" id="GO:0019534">
    <property type="term" value="F:toxin transmembrane transporter activity"/>
    <property type="evidence" value="ECO:0007669"/>
    <property type="project" value="InterPro"/>
</dbReference>
<name>A0A7X6DET6_9BURK</name>
<dbReference type="GO" id="GO:0043213">
    <property type="term" value="P:bacteriocin transport"/>
    <property type="evidence" value="ECO:0007669"/>
    <property type="project" value="InterPro"/>
</dbReference>
<evidence type="ECO:0000256" key="4">
    <source>
        <dbReference type="ARBA" id="ARBA00023136"/>
    </source>
</evidence>
<feature type="region of interest" description="Disordered" evidence="5">
    <location>
        <begin position="202"/>
        <end position="229"/>
    </location>
</feature>
<dbReference type="EMBL" id="VTOX01000002">
    <property type="protein sequence ID" value="NKE65870.1"/>
    <property type="molecule type" value="Genomic_DNA"/>
</dbReference>
<protein>
    <submittedName>
        <fullName evidence="7">Cell envelope integrity protein TolA</fullName>
    </submittedName>
</protein>